<dbReference type="EMBL" id="JBGMEL010000009">
    <property type="protein sequence ID" value="MFA0790972.1"/>
    <property type="molecule type" value="Genomic_DNA"/>
</dbReference>
<dbReference type="InterPro" id="IPR008391">
    <property type="entry name" value="AXE1_dom"/>
</dbReference>
<evidence type="ECO:0000313" key="3">
    <source>
        <dbReference type="EMBL" id="MFA0790972.1"/>
    </source>
</evidence>
<dbReference type="GO" id="GO:0016787">
    <property type="term" value="F:hydrolase activity"/>
    <property type="evidence" value="ECO:0007669"/>
    <property type="project" value="UniProtKB-KW"/>
</dbReference>
<keyword evidence="4" id="KW-1185">Reference proteome</keyword>
<dbReference type="EC" id="3.1.-.-" evidence="3"/>
<dbReference type="PANTHER" id="PTHR22946">
    <property type="entry name" value="DIENELACTONE HYDROLASE DOMAIN-CONTAINING PROTEIN-RELATED"/>
    <property type="match status" value="1"/>
</dbReference>
<gene>
    <name evidence="3" type="ORF">ACCI51_10485</name>
</gene>
<dbReference type="Pfam" id="PF05448">
    <property type="entry name" value="AXE1"/>
    <property type="match status" value="1"/>
</dbReference>
<protein>
    <submittedName>
        <fullName evidence="3">Dienelactone hydrolase family protein</fullName>
        <ecNumber evidence="3">3.1.-.-</ecNumber>
    </submittedName>
</protein>
<reference evidence="3 4" key="1">
    <citation type="submission" date="2024-08" db="EMBL/GenBank/DDBJ databases">
        <authorList>
            <person name="Ishaq N."/>
        </authorList>
    </citation>
    <scope>NUCLEOTIDE SEQUENCE [LARGE SCALE GENOMIC DNA]</scope>
    <source>
        <strain evidence="3 4">JCM 30400</strain>
    </source>
</reference>
<dbReference type="RefSeq" id="WP_371843586.1">
    <property type="nucleotide sequence ID" value="NZ_JBGMEL010000009.1"/>
</dbReference>
<name>A0ABV4NNL3_9GAMM</name>
<dbReference type="InterPro" id="IPR029058">
    <property type="entry name" value="AB_hydrolase_fold"/>
</dbReference>
<proteinExistence type="predicted"/>
<evidence type="ECO:0000259" key="2">
    <source>
        <dbReference type="Pfam" id="PF05448"/>
    </source>
</evidence>
<evidence type="ECO:0000256" key="1">
    <source>
        <dbReference type="ARBA" id="ARBA00022801"/>
    </source>
</evidence>
<feature type="domain" description="Acetyl xylan esterase" evidence="2">
    <location>
        <begin position="7"/>
        <end position="110"/>
    </location>
</feature>
<keyword evidence="1 3" id="KW-0378">Hydrolase</keyword>
<dbReference type="Proteomes" id="UP001569414">
    <property type="component" value="Unassembled WGS sequence"/>
</dbReference>
<accession>A0ABV4NNL3</accession>
<evidence type="ECO:0000313" key="4">
    <source>
        <dbReference type="Proteomes" id="UP001569414"/>
    </source>
</evidence>
<organism evidence="3 4">
    <name type="scientific">Microbulbifer echini</name>
    <dbReference type="NCBI Taxonomy" id="1529067"/>
    <lineage>
        <taxon>Bacteria</taxon>
        <taxon>Pseudomonadati</taxon>
        <taxon>Pseudomonadota</taxon>
        <taxon>Gammaproteobacteria</taxon>
        <taxon>Cellvibrionales</taxon>
        <taxon>Microbulbiferaceae</taxon>
        <taxon>Microbulbifer</taxon>
    </lineage>
</organism>
<dbReference type="InterPro" id="IPR050261">
    <property type="entry name" value="FrsA_esterase"/>
</dbReference>
<dbReference type="Gene3D" id="3.40.50.1820">
    <property type="entry name" value="alpha/beta hydrolase"/>
    <property type="match status" value="1"/>
</dbReference>
<sequence length="181" mass="20425">MTDIANSKGYVVIAIDARYHGIRKDPERSLSSIMKKLHFFGDKTAYEYMIRKTVLDYRVLIDWVSTQPQLDKTNINLAGYSMGAQIVLLLSALEENIQKVISMVPPYLDNKVAAVARINLVAHSRAKELLLITADNDEYATEEQNRGLFELINANSKRHRIFAGNHILSAGYIDTVAGWLQ</sequence>
<dbReference type="SUPFAM" id="SSF53474">
    <property type="entry name" value="alpha/beta-Hydrolases"/>
    <property type="match status" value="1"/>
</dbReference>
<comment type="caution">
    <text evidence="3">The sequence shown here is derived from an EMBL/GenBank/DDBJ whole genome shotgun (WGS) entry which is preliminary data.</text>
</comment>
<dbReference type="PANTHER" id="PTHR22946:SF9">
    <property type="entry name" value="POLYKETIDE TRANSFERASE AF380"/>
    <property type="match status" value="1"/>
</dbReference>